<dbReference type="InterPro" id="IPR016181">
    <property type="entry name" value="Acyl_CoA_acyltransferase"/>
</dbReference>
<organism evidence="2 3">
    <name type="scientific">Myroides albus</name>
    <dbReference type="NCBI Taxonomy" id="2562892"/>
    <lineage>
        <taxon>Bacteria</taxon>
        <taxon>Pseudomonadati</taxon>
        <taxon>Bacteroidota</taxon>
        <taxon>Flavobacteriia</taxon>
        <taxon>Flavobacteriales</taxon>
        <taxon>Flavobacteriaceae</taxon>
        <taxon>Myroides</taxon>
    </lineage>
</organism>
<dbReference type="PROSITE" id="PS51729">
    <property type="entry name" value="GNAT_YJDJ"/>
    <property type="match status" value="1"/>
</dbReference>
<evidence type="ECO:0000313" key="2">
    <source>
        <dbReference type="EMBL" id="MTG97735.1"/>
    </source>
</evidence>
<dbReference type="Gene3D" id="3.40.630.30">
    <property type="match status" value="1"/>
</dbReference>
<dbReference type="InterPro" id="IPR031165">
    <property type="entry name" value="GNAT_YJDJ"/>
</dbReference>
<keyword evidence="2" id="KW-0808">Transferase</keyword>
<proteinExistence type="predicted"/>
<reference evidence="2 3" key="1">
    <citation type="submission" date="2019-11" db="EMBL/GenBank/DDBJ databases">
        <title>Genome of Strain BIT-d1.</title>
        <authorList>
            <person name="Yang Y."/>
        </authorList>
    </citation>
    <scope>NUCLEOTIDE SEQUENCE [LARGE SCALE GENOMIC DNA]</scope>
    <source>
        <strain evidence="2 3">BIT-d1</strain>
    </source>
</reference>
<dbReference type="AlphaFoldDB" id="A0A6I3LP31"/>
<feature type="domain" description="N-acetyltransferase" evidence="1">
    <location>
        <begin position="11"/>
        <end position="96"/>
    </location>
</feature>
<gene>
    <name evidence="2" type="ORF">GJV76_06215</name>
</gene>
<dbReference type="PANTHER" id="PTHR31435">
    <property type="entry name" value="PROTEIN NATD1"/>
    <property type="match status" value="1"/>
</dbReference>
<keyword evidence="3" id="KW-1185">Reference proteome</keyword>
<dbReference type="GO" id="GO:0016740">
    <property type="term" value="F:transferase activity"/>
    <property type="evidence" value="ECO:0007669"/>
    <property type="project" value="UniProtKB-KW"/>
</dbReference>
<sequence>MKDEFLNLNLYKNMQGNRFELTVDGYTAFIDFQEEGKVIKLIHTESPEELAGRGVAMALVEKTLLYIEQNQYELIPLCPLVYSFIKKNSDWKRVVSKEFSGYDNL</sequence>
<evidence type="ECO:0000313" key="3">
    <source>
        <dbReference type="Proteomes" id="UP000438760"/>
    </source>
</evidence>
<dbReference type="SUPFAM" id="SSF55729">
    <property type="entry name" value="Acyl-CoA N-acyltransferases (Nat)"/>
    <property type="match status" value="1"/>
</dbReference>
<dbReference type="RefSeq" id="WP_155091776.1">
    <property type="nucleotide sequence ID" value="NZ_CP102754.1"/>
</dbReference>
<dbReference type="OrthoDB" id="1120671at2"/>
<dbReference type="Proteomes" id="UP000438760">
    <property type="component" value="Unassembled WGS sequence"/>
</dbReference>
<dbReference type="EMBL" id="WMJX01000009">
    <property type="protein sequence ID" value="MTG97735.1"/>
    <property type="molecule type" value="Genomic_DNA"/>
</dbReference>
<protein>
    <submittedName>
        <fullName evidence="2">N-acetyltransferase</fullName>
    </submittedName>
</protein>
<accession>A0A6I3LP31</accession>
<dbReference type="Pfam" id="PF14542">
    <property type="entry name" value="Acetyltransf_CG"/>
    <property type="match status" value="1"/>
</dbReference>
<name>A0A6I3LP31_9FLAO</name>
<evidence type="ECO:0000259" key="1">
    <source>
        <dbReference type="PROSITE" id="PS51729"/>
    </source>
</evidence>
<dbReference type="PANTHER" id="PTHR31435:SF10">
    <property type="entry name" value="BSR4717 PROTEIN"/>
    <property type="match status" value="1"/>
</dbReference>
<comment type="caution">
    <text evidence="2">The sequence shown here is derived from an EMBL/GenBank/DDBJ whole genome shotgun (WGS) entry which is preliminary data.</text>
</comment>
<dbReference type="InterPro" id="IPR045057">
    <property type="entry name" value="Gcn5-rel_NAT"/>
</dbReference>